<dbReference type="Gene3D" id="3.30.470.160">
    <property type="entry name" value="Inositol polyphosphate kinase"/>
    <property type="match status" value="1"/>
</dbReference>
<dbReference type="InterPro" id="IPR005522">
    <property type="entry name" value="IPK"/>
</dbReference>
<dbReference type="Proteomes" id="UP000035681">
    <property type="component" value="Unplaced"/>
</dbReference>
<evidence type="ECO:0000313" key="7">
    <source>
        <dbReference type="WBParaSite" id="TCONS_00009309.p1"/>
    </source>
</evidence>
<keyword evidence="3 4" id="KW-0418">Kinase</keyword>
<dbReference type="GO" id="GO:0032958">
    <property type="term" value="P:inositol phosphate biosynthetic process"/>
    <property type="evidence" value="ECO:0007669"/>
    <property type="project" value="InterPro"/>
</dbReference>
<accession>A0AAF5DAT1</accession>
<comment type="similarity">
    <text evidence="1 4">Belongs to the inositol phosphokinase (IPK) family.</text>
</comment>
<dbReference type="GO" id="GO:0005737">
    <property type="term" value="C:cytoplasm"/>
    <property type="evidence" value="ECO:0007669"/>
    <property type="project" value="TreeGrafter"/>
</dbReference>
<evidence type="ECO:0000256" key="2">
    <source>
        <dbReference type="ARBA" id="ARBA00022679"/>
    </source>
</evidence>
<dbReference type="EC" id="2.7.-.-" evidence="4"/>
<protein>
    <recommendedName>
        <fullName evidence="4">Kinase</fullName>
        <ecNumber evidence="4">2.7.-.-</ecNumber>
    </recommendedName>
</protein>
<name>A0AAF5DAT1_STRER</name>
<dbReference type="Pfam" id="PF03770">
    <property type="entry name" value="IPK"/>
    <property type="match status" value="1"/>
</dbReference>
<feature type="region of interest" description="Disordered" evidence="5">
    <location>
        <begin position="365"/>
        <end position="402"/>
    </location>
</feature>
<evidence type="ECO:0000256" key="5">
    <source>
        <dbReference type="SAM" id="MobiDB-lite"/>
    </source>
</evidence>
<feature type="compositionally biased region" description="Acidic residues" evidence="5">
    <location>
        <begin position="372"/>
        <end position="383"/>
    </location>
</feature>
<dbReference type="PANTHER" id="PTHR12400:SF21">
    <property type="entry name" value="KINASE"/>
    <property type="match status" value="1"/>
</dbReference>
<dbReference type="WBParaSite" id="TCONS_00009309.p1">
    <property type="protein sequence ID" value="TCONS_00009309.p1"/>
    <property type="gene ID" value="XLOC_007137"/>
</dbReference>
<dbReference type="InterPro" id="IPR038286">
    <property type="entry name" value="IPK_sf"/>
</dbReference>
<dbReference type="AlphaFoldDB" id="A0AAF5DAT1"/>
<keyword evidence="2 4" id="KW-0808">Transferase</keyword>
<reference evidence="7" key="1">
    <citation type="submission" date="2024-02" db="UniProtKB">
        <authorList>
            <consortium name="WormBaseParasite"/>
        </authorList>
    </citation>
    <scope>IDENTIFICATION</scope>
</reference>
<evidence type="ECO:0000256" key="4">
    <source>
        <dbReference type="RuleBase" id="RU363090"/>
    </source>
</evidence>
<dbReference type="GO" id="GO:0005634">
    <property type="term" value="C:nucleus"/>
    <property type="evidence" value="ECO:0007669"/>
    <property type="project" value="TreeGrafter"/>
</dbReference>
<organism evidence="6 7">
    <name type="scientific">Strongyloides stercoralis</name>
    <name type="common">Threadworm</name>
    <dbReference type="NCBI Taxonomy" id="6248"/>
    <lineage>
        <taxon>Eukaryota</taxon>
        <taxon>Metazoa</taxon>
        <taxon>Ecdysozoa</taxon>
        <taxon>Nematoda</taxon>
        <taxon>Chromadorea</taxon>
        <taxon>Rhabditida</taxon>
        <taxon>Tylenchina</taxon>
        <taxon>Panagrolaimomorpha</taxon>
        <taxon>Strongyloidoidea</taxon>
        <taxon>Strongyloididae</taxon>
        <taxon>Strongyloides</taxon>
    </lineage>
</organism>
<evidence type="ECO:0000313" key="6">
    <source>
        <dbReference type="Proteomes" id="UP000035681"/>
    </source>
</evidence>
<sequence>MVMEVTGFSHQVGGHFGMFCCNGHVCKPLNQREYLFYSSVDKTLFPYTAKFCGIGKLSINFISSNDNENDTETTTNGKRYVDMKSDIILNCHTSHFEASDQMRFIIDDSNKNIFAVGKNSNSWANQCQSKAIQKLVDSRNDKQFIFLEDIVSIYKKPCVVDLKMGTRQYGDHATAEKKASQTQKSESSTSGTLGVRIVGMQIWDRKEKKYYQVNKYEGREMTEYHFLETILHFFERAGQARRKVLFEKLTGLKKVLLNAEGFRFYSSSILIAFEGLDLDEKKEDKNDIDNLSVSLSMIDFAHSTFNGFREEDITYTGYDEGYLLGVTYLINILYGYIIGGTTLKELINNFKQINKERGIKRELSEQEKLINSEDDEDEDEDEDIKFNNKNNNNSEDSFHIKI</sequence>
<dbReference type="GO" id="GO:0000828">
    <property type="term" value="F:inositol hexakisphosphate kinase activity"/>
    <property type="evidence" value="ECO:0007669"/>
    <property type="project" value="TreeGrafter"/>
</dbReference>
<dbReference type="SUPFAM" id="SSF56104">
    <property type="entry name" value="SAICAR synthase-like"/>
    <property type="match status" value="1"/>
</dbReference>
<dbReference type="PANTHER" id="PTHR12400">
    <property type="entry name" value="INOSITOL POLYPHOSPHATE KINASE"/>
    <property type="match status" value="1"/>
</dbReference>
<dbReference type="GO" id="GO:0046854">
    <property type="term" value="P:phosphatidylinositol phosphate biosynthetic process"/>
    <property type="evidence" value="ECO:0007669"/>
    <property type="project" value="TreeGrafter"/>
</dbReference>
<evidence type="ECO:0000256" key="3">
    <source>
        <dbReference type="ARBA" id="ARBA00022777"/>
    </source>
</evidence>
<keyword evidence="6" id="KW-1185">Reference proteome</keyword>
<proteinExistence type="inferred from homology"/>
<evidence type="ECO:0000256" key="1">
    <source>
        <dbReference type="ARBA" id="ARBA00007374"/>
    </source>
</evidence>